<evidence type="ECO:0000313" key="3">
    <source>
        <dbReference type="EMBL" id="CAF1411892.1"/>
    </source>
</evidence>
<evidence type="ECO:0000313" key="4">
    <source>
        <dbReference type="Proteomes" id="UP000663834"/>
    </source>
</evidence>
<evidence type="ECO:0000259" key="2">
    <source>
        <dbReference type="Pfam" id="PF09949"/>
    </source>
</evidence>
<name>A0A815LVI2_9BILA</name>
<dbReference type="PANTHER" id="PTHR28208">
    <property type="entry name" value="PHOSPHATIDATE PHOSPHATASE APP1"/>
    <property type="match status" value="1"/>
</dbReference>
<dbReference type="InterPro" id="IPR019236">
    <property type="entry name" value="APP1_cat"/>
</dbReference>
<dbReference type="GO" id="GO:0008195">
    <property type="term" value="F:phosphatidate phosphatase activity"/>
    <property type="evidence" value="ECO:0007669"/>
    <property type="project" value="InterPro"/>
</dbReference>
<dbReference type="AlphaFoldDB" id="A0A815LVI2"/>
<protein>
    <recommendedName>
        <fullName evidence="2">Phosphatidate phosphatase APP1 catalytic domain-containing protein</fullName>
    </recommendedName>
</protein>
<dbReference type="EMBL" id="CAJNOW010004285">
    <property type="protein sequence ID" value="CAF1411892.1"/>
    <property type="molecule type" value="Genomic_DNA"/>
</dbReference>
<reference evidence="3" key="1">
    <citation type="submission" date="2021-02" db="EMBL/GenBank/DDBJ databases">
        <authorList>
            <person name="Nowell W R."/>
        </authorList>
    </citation>
    <scope>NUCLEOTIDE SEQUENCE</scope>
</reference>
<feature type="compositionally biased region" description="Basic and acidic residues" evidence="1">
    <location>
        <begin position="136"/>
        <end position="146"/>
    </location>
</feature>
<sequence>MNSYLQKYIAALSSATDYIAQWSPDQVFADEEHIVPFPTLAIFDRNKQLWLVHVKAWVYLPMETKTFADYLSSLPSLLIGSKNEENIDVVNYNKIENRITFNENKNEIVNQPELTTNVNIDKDPKYATASTGDNQENNKDGYSDSDNHLYERAFQQELDQLDDNPSRLSLFFVGKSVKIVTKSIINGVEHLLQPSDESGFIEHRLELSDEEMQSLCTTTHIDCQDRTFDYHIKVHKTAKKSNTKNDDYKTFQCTIYVLAPRGVSIISDIDDTIKVTHAISRTLLLKHTFYNCFEPIKGMNDLYQKWHERKCQFHYVSASPWQLYPALRCFLEKYNFPMGTLNLRKFDWNLKFFYTIGIHKMKTISEIIEAYPSRKYIFVGDSGELDPEVYAKLYANYAQSIAHIYIRDICQTSPCLPICEERYRKAFEFVPKDLWSIFKHPQEIDTDINKLVSI</sequence>
<proteinExistence type="predicted"/>
<feature type="domain" description="Phosphatidate phosphatase APP1 catalytic" evidence="2">
    <location>
        <begin position="263"/>
        <end position="408"/>
    </location>
</feature>
<evidence type="ECO:0000256" key="1">
    <source>
        <dbReference type="SAM" id="MobiDB-lite"/>
    </source>
</evidence>
<organism evidence="3 4">
    <name type="scientific">Rotaria magnacalcarata</name>
    <dbReference type="NCBI Taxonomy" id="392030"/>
    <lineage>
        <taxon>Eukaryota</taxon>
        <taxon>Metazoa</taxon>
        <taxon>Spiralia</taxon>
        <taxon>Gnathifera</taxon>
        <taxon>Rotifera</taxon>
        <taxon>Eurotatoria</taxon>
        <taxon>Bdelloidea</taxon>
        <taxon>Philodinida</taxon>
        <taxon>Philodinidae</taxon>
        <taxon>Rotaria</taxon>
    </lineage>
</organism>
<comment type="caution">
    <text evidence="3">The sequence shown here is derived from an EMBL/GenBank/DDBJ whole genome shotgun (WGS) entry which is preliminary data.</text>
</comment>
<feature type="region of interest" description="Disordered" evidence="1">
    <location>
        <begin position="120"/>
        <end position="146"/>
    </location>
</feature>
<dbReference type="InterPro" id="IPR052935">
    <property type="entry name" value="Mg2+_PAP"/>
</dbReference>
<accession>A0A815LVI2</accession>
<gene>
    <name evidence="3" type="ORF">KQP761_LOCUS10198</name>
</gene>
<dbReference type="PANTHER" id="PTHR28208:SF1">
    <property type="entry name" value="FILAMENT ORGANIZATION PROTEIN APP1-LIKE, PUTATIVE (AFU_ORTHOLOGUE AFUA_1G06650)-RELATED"/>
    <property type="match status" value="1"/>
</dbReference>
<dbReference type="Pfam" id="PF09949">
    <property type="entry name" value="APP1_cat"/>
    <property type="match status" value="1"/>
</dbReference>
<dbReference type="OrthoDB" id="2117591at2759"/>
<dbReference type="Proteomes" id="UP000663834">
    <property type="component" value="Unassembled WGS sequence"/>
</dbReference>